<protein>
    <recommendedName>
        <fullName evidence="1">Reverse transcriptase zinc-binding domain-containing protein</fullName>
    </recommendedName>
</protein>
<dbReference type="OrthoDB" id="1434423at2759"/>
<dbReference type="InterPro" id="IPR026960">
    <property type="entry name" value="RVT-Znf"/>
</dbReference>
<organism evidence="2 3">
    <name type="scientific">Kingdonia uniflora</name>
    <dbReference type="NCBI Taxonomy" id="39325"/>
    <lineage>
        <taxon>Eukaryota</taxon>
        <taxon>Viridiplantae</taxon>
        <taxon>Streptophyta</taxon>
        <taxon>Embryophyta</taxon>
        <taxon>Tracheophyta</taxon>
        <taxon>Spermatophyta</taxon>
        <taxon>Magnoliopsida</taxon>
        <taxon>Ranunculales</taxon>
        <taxon>Circaeasteraceae</taxon>
        <taxon>Kingdonia</taxon>
    </lineage>
</organism>
<reference evidence="2 3" key="1">
    <citation type="journal article" date="2020" name="IScience">
        <title>Genome Sequencing of the Endangered Kingdonia uniflora (Circaeasteraceae, Ranunculales) Reveals Potential Mechanisms of Evolutionary Specialization.</title>
        <authorList>
            <person name="Sun Y."/>
            <person name="Deng T."/>
            <person name="Zhang A."/>
            <person name="Moore M.J."/>
            <person name="Landis J.B."/>
            <person name="Lin N."/>
            <person name="Zhang H."/>
            <person name="Zhang X."/>
            <person name="Huang J."/>
            <person name="Zhang X."/>
            <person name="Sun H."/>
            <person name="Wang H."/>
        </authorList>
    </citation>
    <scope>NUCLEOTIDE SEQUENCE [LARGE SCALE GENOMIC DNA]</scope>
    <source>
        <strain evidence="2">TB1705</strain>
        <tissue evidence="2">Leaf</tissue>
    </source>
</reference>
<dbReference type="EMBL" id="JACGCM010000724">
    <property type="protein sequence ID" value="KAF6167497.1"/>
    <property type="molecule type" value="Genomic_DNA"/>
</dbReference>
<dbReference type="AlphaFoldDB" id="A0A7J7NJZ1"/>
<dbReference type="Proteomes" id="UP000541444">
    <property type="component" value="Unassembled WGS sequence"/>
</dbReference>
<evidence type="ECO:0000313" key="2">
    <source>
        <dbReference type="EMBL" id="KAF6167497.1"/>
    </source>
</evidence>
<dbReference type="Pfam" id="PF13966">
    <property type="entry name" value="zf-RVT"/>
    <property type="match status" value="1"/>
</dbReference>
<proteinExistence type="predicted"/>
<accession>A0A7J7NJZ1</accession>
<gene>
    <name evidence="2" type="ORF">GIB67_031698</name>
</gene>
<name>A0A7J7NJZ1_9MAGN</name>
<sequence>MWSGIRSLYSDAVNKSIWMLGNGDKVDAWRGNWTGLGALKDLPNLAHIRWKDMQCVKAAYEQIRSKLNPVLWKNYLWRSNNSPRHSNLAWRMLHNAIPKDATVQVGVFRLLLNADLVALR</sequence>
<keyword evidence="3" id="KW-1185">Reference proteome</keyword>
<comment type="caution">
    <text evidence="2">The sequence shown here is derived from an EMBL/GenBank/DDBJ whole genome shotgun (WGS) entry which is preliminary data.</text>
</comment>
<evidence type="ECO:0000313" key="3">
    <source>
        <dbReference type="Proteomes" id="UP000541444"/>
    </source>
</evidence>
<feature type="domain" description="Reverse transcriptase zinc-binding" evidence="1">
    <location>
        <begin position="56"/>
        <end position="102"/>
    </location>
</feature>
<evidence type="ECO:0000259" key="1">
    <source>
        <dbReference type="Pfam" id="PF13966"/>
    </source>
</evidence>